<proteinExistence type="predicted"/>
<dbReference type="EMBL" id="JANAKD010001231">
    <property type="protein sequence ID" value="KAJ3481752.1"/>
    <property type="molecule type" value="Genomic_DNA"/>
</dbReference>
<comment type="caution">
    <text evidence="1">The sequence shown here is derived from an EMBL/GenBank/DDBJ whole genome shotgun (WGS) entry which is preliminary data.</text>
</comment>
<sequence>MPPSLATGHCFVGKEPETSFILNTWSREVVQRGMNSVKEHLPTCTWNPTIREATSEGTGILATASTSYASTPGRRTGPSPANSPSFESALRYKLAAARRERKKKHLVPDAGATMTCRTHDDMCSESSLERLPKDYKPATKWRSSDALEQILEKGKGGYLKKGGARKGLAWPIRQAYTYCVELGCRYGCILTTEEAFLFRIRPACVWLYLEASADQKKYLKTALQTHGLMEYASFPWTEKDSGSSSKNEATENKPTLTFNLAVWFIHVLAACQSHLDWSYNPLTSENIDIHECKASKDPITPQSEGRHKRTYQGAWPRSRSRSRKRAREDVTESYTHSFTSDGFGLTDSFQQSFRSESAPTDSTCVEETPRWVPRSDAVVSPTQIDGEALRANEYKDNNAELRKSKRVRARVERS</sequence>
<reference evidence="1" key="1">
    <citation type="submission" date="2022-07" db="EMBL/GenBank/DDBJ databases">
        <title>Genome Sequence of Lecanicillium saksenae.</title>
        <authorList>
            <person name="Buettner E."/>
        </authorList>
    </citation>
    <scope>NUCLEOTIDE SEQUENCE</scope>
    <source>
        <strain evidence="1">VT-O1</strain>
    </source>
</reference>
<name>A0ACC1QLG9_9HYPO</name>
<keyword evidence="2" id="KW-1185">Reference proteome</keyword>
<evidence type="ECO:0000313" key="2">
    <source>
        <dbReference type="Proteomes" id="UP001148737"/>
    </source>
</evidence>
<organism evidence="1 2">
    <name type="scientific">Lecanicillium saksenae</name>
    <dbReference type="NCBI Taxonomy" id="468837"/>
    <lineage>
        <taxon>Eukaryota</taxon>
        <taxon>Fungi</taxon>
        <taxon>Dikarya</taxon>
        <taxon>Ascomycota</taxon>
        <taxon>Pezizomycotina</taxon>
        <taxon>Sordariomycetes</taxon>
        <taxon>Hypocreomycetidae</taxon>
        <taxon>Hypocreales</taxon>
        <taxon>Cordycipitaceae</taxon>
        <taxon>Lecanicillium</taxon>
    </lineage>
</organism>
<gene>
    <name evidence="1" type="ORF">NLG97_g7742</name>
</gene>
<dbReference type="Proteomes" id="UP001148737">
    <property type="component" value="Unassembled WGS sequence"/>
</dbReference>
<protein>
    <submittedName>
        <fullName evidence="1">Uncharacterized protein</fullName>
    </submittedName>
</protein>
<accession>A0ACC1QLG9</accession>
<evidence type="ECO:0000313" key="1">
    <source>
        <dbReference type="EMBL" id="KAJ3481752.1"/>
    </source>
</evidence>